<sequence>MSPQDALTEARDLSAEFGETLANHAAMVLQAQALLGGSEADARRFLDAYVAANGLGPIAPSTVTIRREDWTARLGDRAAEGAYRAFFRAELARLGSAAALQRAYLPSLLPGIAASALHALMRLAYANDAGNAGEVAESLGYWAATFLPLGAGVGAPPVTDEPAGVLLRVAAEPSLAGMVFDEEGLLWHAMRRTAAMPAFAPAYDWLAVGPDTLRRMARDALAVFAATMEFCALHALTGTHWLRLILPVLEPADQERAIRFFWQAIAAVYPKMGCPLPLSEQAAARQRALPAPDWTTIAAAACASNEEHDISLVYSARCEEAVWNDPLYRVVAARRMGLLGA</sequence>
<name>A0A2W7I5F5_9PROT</name>
<accession>A0A2W7I5F5</accession>
<evidence type="ECO:0000313" key="2">
    <source>
        <dbReference type="EMBL" id="PZW42111.1"/>
    </source>
</evidence>
<dbReference type="AlphaFoldDB" id="A0A2W7I5F5"/>
<dbReference type="GO" id="GO:0016491">
    <property type="term" value="F:oxidoreductase activity"/>
    <property type="evidence" value="ECO:0007669"/>
    <property type="project" value="UniProtKB-KW"/>
</dbReference>
<protein>
    <submittedName>
        <fullName evidence="2">Uncharacterized protein DUF4243</fullName>
    </submittedName>
</protein>
<gene>
    <name evidence="2" type="ORF">C8P66_1193</name>
</gene>
<reference evidence="2 3" key="1">
    <citation type="submission" date="2018-06" db="EMBL/GenBank/DDBJ databases">
        <title>Genomic Encyclopedia of Archaeal and Bacterial Type Strains, Phase II (KMG-II): from individual species to whole genera.</title>
        <authorList>
            <person name="Goeker M."/>
        </authorList>
    </citation>
    <scope>NUCLEOTIDE SEQUENCE [LARGE SCALE GENOMIC DNA]</scope>
    <source>
        <strain evidence="2 3">DSM 24525</strain>
    </source>
</reference>
<dbReference type="PANTHER" id="PTHR35870:SF1">
    <property type="entry name" value="PROTEIN, PUTATIVE (AFU_ORTHOLOGUE AFUA_5G03330)-RELATED"/>
    <property type="match status" value="1"/>
</dbReference>
<dbReference type="Pfam" id="PF14027">
    <property type="entry name" value="Questin_oxidase"/>
    <property type="match status" value="1"/>
</dbReference>
<keyword evidence="1" id="KW-0560">Oxidoreductase</keyword>
<dbReference type="EMBL" id="QKYU01000019">
    <property type="protein sequence ID" value="PZW42111.1"/>
    <property type="molecule type" value="Genomic_DNA"/>
</dbReference>
<evidence type="ECO:0000313" key="3">
    <source>
        <dbReference type="Proteomes" id="UP000249688"/>
    </source>
</evidence>
<dbReference type="PANTHER" id="PTHR35870">
    <property type="entry name" value="PROTEIN, PUTATIVE (AFU_ORTHOLOGUE AFUA_5G03330)-RELATED"/>
    <property type="match status" value="1"/>
</dbReference>
<keyword evidence="3" id="KW-1185">Reference proteome</keyword>
<evidence type="ECO:0000256" key="1">
    <source>
        <dbReference type="ARBA" id="ARBA00023002"/>
    </source>
</evidence>
<organism evidence="2 3">
    <name type="scientific">Humitalea rosea</name>
    <dbReference type="NCBI Taxonomy" id="990373"/>
    <lineage>
        <taxon>Bacteria</taxon>
        <taxon>Pseudomonadati</taxon>
        <taxon>Pseudomonadota</taxon>
        <taxon>Alphaproteobacteria</taxon>
        <taxon>Acetobacterales</taxon>
        <taxon>Roseomonadaceae</taxon>
        <taxon>Humitalea</taxon>
    </lineage>
</organism>
<dbReference type="Proteomes" id="UP000249688">
    <property type="component" value="Unassembled WGS sequence"/>
</dbReference>
<dbReference type="OrthoDB" id="6457937at2"/>
<dbReference type="RefSeq" id="WP_111399300.1">
    <property type="nucleotide sequence ID" value="NZ_QKYU01000019.1"/>
</dbReference>
<dbReference type="InterPro" id="IPR025337">
    <property type="entry name" value="Questin_oxidase-like"/>
</dbReference>
<proteinExistence type="predicted"/>
<comment type="caution">
    <text evidence="2">The sequence shown here is derived from an EMBL/GenBank/DDBJ whole genome shotgun (WGS) entry which is preliminary data.</text>
</comment>